<feature type="domain" description="TPM" evidence="1">
    <location>
        <begin position="21"/>
        <end position="142"/>
    </location>
</feature>
<evidence type="ECO:0000313" key="2">
    <source>
        <dbReference type="EMBL" id="XBM00067.1"/>
    </source>
</evidence>
<dbReference type="InterPro" id="IPR007621">
    <property type="entry name" value="TPM_dom"/>
</dbReference>
<dbReference type="PANTHER" id="PTHR30373:SF8">
    <property type="entry name" value="BLL7265 PROTEIN"/>
    <property type="match status" value="1"/>
</dbReference>
<dbReference type="Gene3D" id="3.10.310.50">
    <property type="match status" value="1"/>
</dbReference>
<organism evidence="2">
    <name type="scientific">Chitinibacter mangrovi</name>
    <dbReference type="NCBI Taxonomy" id="3153927"/>
    <lineage>
        <taxon>Bacteria</taxon>
        <taxon>Pseudomonadati</taxon>
        <taxon>Pseudomonadota</taxon>
        <taxon>Betaproteobacteria</taxon>
        <taxon>Neisseriales</taxon>
        <taxon>Chitinibacteraceae</taxon>
        <taxon>Chitinibacter</taxon>
    </lineage>
</organism>
<evidence type="ECO:0000259" key="1">
    <source>
        <dbReference type="Pfam" id="PF04536"/>
    </source>
</evidence>
<dbReference type="AlphaFoldDB" id="A0AAU7F840"/>
<sequence length="168" mass="19102">MTTKFSRCWQHLKRNPFRQQLNGEMSSRLTQVISQSELGHRCEIRLVIEARLPLLLAWKGLSARERAVQWFSDLRVWDTECNTGMVLYLLLAERKIELVADRGIAACVPQKQWDQICQQLQNHLAASQAEAGLTEALKALGQLLQQHFPLACTQANPDELSNEPVIIA</sequence>
<name>A0AAU7F840_9NEIS</name>
<proteinExistence type="predicted"/>
<reference evidence="2" key="1">
    <citation type="submission" date="2024-05" db="EMBL/GenBank/DDBJ databases">
        <authorList>
            <person name="Yang L."/>
            <person name="Pan L."/>
        </authorList>
    </citation>
    <scope>NUCLEOTIDE SEQUENCE</scope>
    <source>
        <strain evidence="2">FCG-7</strain>
    </source>
</reference>
<dbReference type="PANTHER" id="PTHR30373">
    <property type="entry name" value="UPF0603 PROTEIN YGCG"/>
    <property type="match status" value="1"/>
</dbReference>
<accession>A0AAU7F840</accession>
<dbReference type="RefSeq" id="WP_348944434.1">
    <property type="nucleotide sequence ID" value="NZ_CP157355.1"/>
</dbReference>
<protein>
    <submittedName>
        <fullName evidence="2">TPM domain-containing protein</fullName>
    </submittedName>
</protein>
<dbReference type="KEGG" id="cmav:ABHF33_13510"/>
<dbReference type="Pfam" id="PF04536">
    <property type="entry name" value="TPM_phosphatase"/>
    <property type="match status" value="1"/>
</dbReference>
<gene>
    <name evidence="2" type="ORF">ABHF33_13510</name>
</gene>
<dbReference type="EMBL" id="CP157355">
    <property type="protein sequence ID" value="XBM00067.1"/>
    <property type="molecule type" value="Genomic_DNA"/>
</dbReference>